<feature type="transmembrane region" description="Helical" evidence="5">
    <location>
        <begin position="2126"/>
        <end position="2147"/>
    </location>
</feature>
<evidence type="ECO:0000256" key="3">
    <source>
        <dbReference type="ARBA" id="ARBA00023157"/>
    </source>
</evidence>
<dbReference type="EMBL" id="PYSW02000006">
    <property type="protein sequence ID" value="KAG2392117.1"/>
    <property type="molecule type" value="Genomic_DNA"/>
</dbReference>
<dbReference type="InterPro" id="IPR051216">
    <property type="entry name" value="Teneurin"/>
</dbReference>
<dbReference type="PROSITE" id="PS50026">
    <property type="entry name" value="EGF_3"/>
    <property type="match status" value="8"/>
</dbReference>
<feature type="domain" description="EGF-like" evidence="7">
    <location>
        <begin position="185"/>
        <end position="224"/>
    </location>
</feature>
<dbReference type="RefSeq" id="XP_044554011.1">
    <property type="nucleotide sequence ID" value="XM_044689497.1"/>
</dbReference>
<comment type="caution">
    <text evidence="9">The sequence shown here is derived from an EMBL/GenBank/DDBJ whole genome shotgun (WGS) entry which is preliminary data.</text>
</comment>
<feature type="disulfide bond" evidence="4">
    <location>
        <begin position="908"/>
        <end position="917"/>
    </location>
</feature>
<feature type="disulfide bond" evidence="4">
    <location>
        <begin position="696"/>
        <end position="705"/>
    </location>
</feature>
<evidence type="ECO:0000313" key="9">
    <source>
        <dbReference type="EMBL" id="KAG2392117.1"/>
    </source>
</evidence>
<gene>
    <name evidence="9" type="ORF">C9374_013602</name>
</gene>
<feature type="signal peptide" evidence="6">
    <location>
        <begin position="1"/>
        <end position="15"/>
    </location>
</feature>
<dbReference type="InterPro" id="IPR036305">
    <property type="entry name" value="RGS_sf"/>
</dbReference>
<evidence type="ECO:0000256" key="6">
    <source>
        <dbReference type="SAM" id="SignalP"/>
    </source>
</evidence>
<feature type="transmembrane region" description="Helical" evidence="5">
    <location>
        <begin position="2032"/>
        <end position="2055"/>
    </location>
</feature>
<feature type="transmembrane region" description="Helical" evidence="5">
    <location>
        <begin position="2178"/>
        <end position="2201"/>
    </location>
</feature>
<dbReference type="Gene3D" id="2.10.25.10">
    <property type="entry name" value="Laminin"/>
    <property type="match status" value="13"/>
</dbReference>
<reference evidence="9 10" key="1">
    <citation type="journal article" date="2018" name="BMC Genomics">
        <title>The genome of Naegleria lovaniensis, the basis for a comparative approach to unravel pathogenicity factors of the human pathogenic amoeba N. fowleri.</title>
        <authorList>
            <person name="Liechti N."/>
            <person name="Schurch N."/>
            <person name="Bruggmann R."/>
            <person name="Wittwer M."/>
        </authorList>
    </citation>
    <scope>NUCLEOTIDE SEQUENCE [LARGE SCALE GENOMIC DNA]</scope>
    <source>
        <strain evidence="9 10">ATCC 30569</strain>
    </source>
</reference>
<dbReference type="PANTHER" id="PTHR11219">
    <property type="entry name" value="TENEURIN AND N-ACETYLGLUCOSAMINE-1-PHOSPHODIESTER ALPHA-N-ACETYLGLUCOSAMINIDASE"/>
    <property type="match status" value="1"/>
</dbReference>
<feature type="domain" description="RGS" evidence="8">
    <location>
        <begin position="2243"/>
        <end position="2313"/>
    </location>
</feature>
<feature type="domain" description="EGF-like" evidence="7">
    <location>
        <begin position="672"/>
        <end position="706"/>
    </location>
</feature>
<feature type="disulfide bond" evidence="4">
    <location>
        <begin position="93"/>
        <end position="102"/>
    </location>
</feature>
<dbReference type="InterPro" id="IPR044926">
    <property type="entry name" value="RGS_subdomain_2"/>
</dbReference>
<feature type="transmembrane region" description="Helical" evidence="5">
    <location>
        <begin position="1920"/>
        <end position="1945"/>
    </location>
</feature>
<keyword evidence="5" id="KW-0812">Transmembrane</keyword>
<keyword evidence="2" id="KW-0677">Repeat</keyword>
<dbReference type="PROSITE" id="PS01186">
    <property type="entry name" value="EGF_2"/>
    <property type="match status" value="13"/>
</dbReference>
<feature type="disulfide bond" evidence="4">
    <location>
        <begin position="802"/>
        <end position="811"/>
    </location>
</feature>
<dbReference type="Proteomes" id="UP000816034">
    <property type="component" value="Unassembled WGS sequence"/>
</dbReference>
<dbReference type="CDD" id="cd07440">
    <property type="entry name" value="RGS"/>
    <property type="match status" value="1"/>
</dbReference>
<keyword evidence="1 4" id="KW-0245">EGF-like domain</keyword>
<feature type="disulfide bond" evidence="4">
    <location>
        <begin position="214"/>
        <end position="223"/>
    </location>
</feature>
<dbReference type="Gene3D" id="1.10.167.10">
    <property type="entry name" value="Regulator of G-protein Signalling 4, domain 2"/>
    <property type="match status" value="1"/>
</dbReference>
<feature type="transmembrane region" description="Helical" evidence="5">
    <location>
        <begin position="1876"/>
        <end position="1900"/>
    </location>
</feature>
<protein>
    <submittedName>
        <fullName evidence="9">Uncharacterized protein</fullName>
    </submittedName>
</protein>
<keyword evidence="6" id="KW-0732">Signal</keyword>
<evidence type="ECO:0000313" key="10">
    <source>
        <dbReference type="Proteomes" id="UP000816034"/>
    </source>
</evidence>
<keyword evidence="5" id="KW-0472">Membrane</keyword>
<keyword evidence="5" id="KW-1133">Transmembrane helix</keyword>
<feature type="domain" description="EGF-like" evidence="7">
    <location>
        <begin position="778"/>
        <end position="812"/>
    </location>
</feature>
<evidence type="ECO:0000256" key="5">
    <source>
        <dbReference type="SAM" id="Phobius"/>
    </source>
</evidence>
<feature type="domain" description="EGF-like" evidence="7">
    <location>
        <begin position="884"/>
        <end position="918"/>
    </location>
</feature>
<accession>A0AA88H2S1</accession>
<dbReference type="InterPro" id="IPR013111">
    <property type="entry name" value="EGF_extracell"/>
</dbReference>
<dbReference type="InterPro" id="IPR000742">
    <property type="entry name" value="EGF"/>
</dbReference>
<dbReference type="Pfam" id="PF07974">
    <property type="entry name" value="EGF_2"/>
    <property type="match status" value="2"/>
</dbReference>
<feature type="domain" description="EGF-like" evidence="7">
    <location>
        <begin position="564"/>
        <end position="599"/>
    </location>
</feature>
<dbReference type="SUPFAM" id="SSF48097">
    <property type="entry name" value="Regulator of G-protein signaling, RGS"/>
    <property type="match status" value="1"/>
</dbReference>
<feature type="domain" description="EGF-like" evidence="7">
    <location>
        <begin position="64"/>
        <end position="103"/>
    </location>
</feature>
<feature type="transmembrane region" description="Helical" evidence="5">
    <location>
        <begin position="1839"/>
        <end position="1864"/>
    </location>
</feature>
<sequence length="2477" mass="270760">MILAIIIIILPLIFNKQFQHVLYGNNNNTCNDESTKSSANVSSSTFRNDGLLMFVNGETLNTTTVYNCFGLLSNDSNVCNGRGSCIGENNCSCLVGYFGEDCQNFTCGGISSNLTGVVCSGHGICVDFNTCQCDLNWHGSNCNVTECFSILQNDTLRVCNGHGICVQTDLCQCTTSLNYTGVECEIPKCFGIAANVSSVCSSHGTCSSPNNCTCDAGYVGSQCQYAQCFGGNSSVPSSVCTGGKGICVAPDTCQCTSGYVGDQCQYPVCYGFPSNDTANSCSGSVRGSCISNNTCSCNSGYTGNECQYNICYGISSASSSVCWNQHGDCIAPNNCNCTVPNFTGYDCSFELCSAGFQCNRRHGYCLLPLYCQCNTDWTGLDCSTPICFGFPANDSTNVCSGRGTCTYANQCACPTGWRGNSNCSMYSCDGKNYCSGHGVCVGPNNCSCDDGWKGNTQCSEVSCELLGNCNSKGSCTGANVCTCNTGWKGNANCTAFSCDGRNYCSGHGECVGANTCNCDAGYKGNDYCNVFSCELAENCNSHGSCSGPNVCSCSTGWKGNSNCSTFTCDGRNYCNGHGLCIGANTCQCDSGWQGNLNCSAFTCDALGNCGGATKGTCVSNNTCSCKTGYKGSNDCSVFTCDGRNNCTGDHGTCIGPNLCLCNAGWTSSSDCSVFSCSIYGNCSNHGVCIANNTCSCQFGWEGLDCNTFNCLGRNECSGHGLCVANNTCSCLSGWKGNANCSVVSCDGLSHCGGELQGLCISNNTCSCLSGWKGSADCTLFSCDGVNQCSGKGLCIGNNTCQCVSGWGGADCSIFNCNGVNECGGPMHGQCVANNTCQCQSGWKGALDCGSYSCDGVNECSLHGLCIGNNTCLCAAGYQGNKNCSAFSCELVASCSSHGNCTGPNACTCLDGYGGPKCDIFNCYGKLAIDPDVCSRNGSCVGPHHCECLSGFSNTGICNQPICFNRTANDTSVCNGYGVCIAPDVCYCTSPYYYGPNCTHYDCYGLFYQNPLVCSGRGLCSSHDNCACEMGYIGSNCQFIQCYEFDTSSTSVCSGRGICQSPNNCLCTDPDFSGLNCNITLRELPLEIKSNRYSVGLNAMDVFNNISVLNIETMFTQSIYPYLESSVIYQWNCSNCGENATQIESNIFLNGNSSATLSLNINNLPFGTFVFTLQAYVEFSENNVVYRRSAPVLSVVVRLFMVPEVYNIAITGIPSAIVISDKIADFTSSTPLASMNESIIYKFLGCHTVEVNQSVSENVTLTSFETVCEPKVVSYRSILTFRNSTAFIELATYELNVTATANSKKTSIIFTPMPSFTYDLRTNLQVWNQSLSIDSSEIQYLEFVVIFENPLTGKNFTTTSMIPIVLPASPPTPEIGNFTTPLIDVYPKNGVALLDRFIMSIEEWSAPITLQPLQYAVGFYDSLLKAPVRLSQFSTNTSIATYLPFIAASASSRLTTRHIAAQERTVQLVVFVMDKFGNVDWRLTEQVSVAPYNGTSTELLQNFVTFSSQDLLILSYDKSLQSINSTNTELQLKLLEKIEFDMKNPSIALNSLISLTQESDSLSTEVVKAVNAKLNSFMNNVSAIYQEEKAQYSYVKTKILTDSDTVSTVSLLSNLLNSGLNMDATDDNVVNLASITTMAELPSTLGANASLPVLLFNSGSINMTLSVFTVNTNVPPNQNQTLSNGRNTMQMDLHSISNYVSSGDTIQSLSISFISMSRNTRSDSMTRRYPVLAPVSHFTVRKDDVEVALNDMNEPILLSFGMDSRILTAIVNATNITLSCNYWNVTQQTWLHNGCFLYSFDNYTLTCACNHTTLFATFMQYNISQLKGQTDFIKLTLADYYIASIVFGIIYGALALAVLTLLIIFREKQPIKSRICTPYLGIVALLVECVLILIIQQAILVSEIKSNSLKSSSYDKDITNVVNWFGGIATIVVNTLNLTAILSFLLQVTRFQLMKNLYNLMTRVKPSADVSTQDRLKSYEQKIRILKALTSRTANNIILVAFAFLNVLYWLIFFILKFMGAISAFAYTSVVSITYMVIILTFGVLITLVFIVDIVLTRKFDNERIDVSISQSLTNQVPKELESVHEGKTPINHQNSSFGAFKDNQTIQISTLIRQAWRWFLRRDRPLYFRLEMVFFVAFFIFLIISQATGISTLESRFASEEQFKIGLYADTARFAFEVVYIVFYILAFGGFAAIVSVVNYVKHLIRQIQRNKQRRMFTRTASKSALSMQNNEPLDESEDYNEEFYQLIHDNEGFIVFEEYCKKEWSIENLYIYLDLMSFERKLTDMMEDSEKFLQQLYVFCVSIFEVYVKEGATLEVNIPSRTRKSFFILFKMVMEAAVNRPFCDNKYKEVIHQELNKKALHAIQTTSSKSLIKQDSVNVIALDENKQPASIQHLDSISTITSSSLANTTTVATSQYLVMWKDYELTVRECVESLHHQVVMNLNDTFSRFVFTDEYKAFSYALEVKSRILKDARFSL</sequence>
<dbReference type="PROSITE" id="PS50132">
    <property type="entry name" value="RGS"/>
    <property type="match status" value="1"/>
</dbReference>
<dbReference type="PANTHER" id="PTHR11219:SF69">
    <property type="entry name" value="TENEURIN-A"/>
    <property type="match status" value="1"/>
</dbReference>
<evidence type="ECO:0000259" key="8">
    <source>
        <dbReference type="PROSITE" id="PS50132"/>
    </source>
</evidence>
<dbReference type="InterPro" id="IPR016137">
    <property type="entry name" value="RGS"/>
</dbReference>
<dbReference type="GeneID" id="68106055"/>
<evidence type="ECO:0000259" key="7">
    <source>
        <dbReference type="PROSITE" id="PS50026"/>
    </source>
</evidence>
<evidence type="ECO:0000256" key="1">
    <source>
        <dbReference type="ARBA" id="ARBA00022536"/>
    </source>
</evidence>
<name>A0AA88H2S1_NAELO</name>
<dbReference type="Pfam" id="PF25024">
    <property type="entry name" value="EGF_TEN"/>
    <property type="match status" value="1"/>
</dbReference>
<dbReference type="PROSITE" id="PS00022">
    <property type="entry name" value="EGF_1"/>
    <property type="match status" value="8"/>
</dbReference>
<feature type="domain" description="EGF-like" evidence="7">
    <location>
        <begin position="424"/>
        <end position="459"/>
    </location>
</feature>
<dbReference type="SMART" id="SM00181">
    <property type="entry name" value="EGF"/>
    <property type="match status" value="25"/>
</dbReference>
<feature type="chain" id="PRO_5041642754" evidence="6">
    <location>
        <begin position="16"/>
        <end position="2477"/>
    </location>
</feature>
<keyword evidence="10" id="KW-1185">Reference proteome</keyword>
<organism evidence="9 10">
    <name type="scientific">Naegleria lovaniensis</name>
    <name type="common">Amoeba</name>
    <dbReference type="NCBI Taxonomy" id="51637"/>
    <lineage>
        <taxon>Eukaryota</taxon>
        <taxon>Discoba</taxon>
        <taxon>Heterolobosea</taxon>
        <taxon>Tetramitia</taxon>
        <taxon>Eutetramitia</taxon>
        <taxon>Vahlkampfiidae</taxon>
        <taxon>Naegleria</taxon>
    </lineage>
</organism>
<proteinExistence type="predicted"/>
<feature type="transmembrane region" description="Helical" evidence="5">
    <location>
        <begin position="1996"/>
        <end position="2026"/>
    </location>
</feature>
<evidence type="ECO:0000256" key="4">
    <source>
        <dbReference type="PROSITE-ProRule" id="PRU00076"/>
    </source>
</evidence>
<feature type="domain" description="EGF-like" evidence="7">
    <location>
        <begin position="494"/>
        <end position="529"/>
    </location>
</feature>
<evidence type="ECO:0000256" key="2">
    <source>
        <dbReference type="ARBA" id="ARBA00022737"/>
    </source>
</evidence>
<keyword evidence="3 4" id="KW-1015">Disulfide bond</keyword>
<comment type="caution">
    <text evidence="4">Lacks conserved residue(s) required for the propagation of feature annotation.</text>
</comment>